<gene>
    <name evidence="2" type="ORF">ONE63_010589</name>
</gene>
<dbReference type="InterPro" id="IPR043502">
    <property type="entry name" value="DNA/RNA_pol_sf"/>
</dbReference>
<dbReference type="PANTHER" id="PTHR33332">
    <property type="entry name" value="REVERSE TRANSCRIPTASE DOMAIN-CONTAINING PROTEIN"/>
    <property type="match status" value="1"/>
</dbReference>
<dbReference type="InterPro" id="IPR000477">
    <property type="entry name" value="RT_dom"/>
</dbReference>
<evidence type="ECO:0000259" key="1">
    <source>
        <dbReference type="PROSITE" id="PS50878"/>
    </source>
</evidence>
<evidence type="ECO:0000313" key="3">
    <source>
        <dbReference type="Proteomes" id="UP001075354"/>
    </source>
</evidence>
<sequence>MRHARTLLANSSSTKTMWQALKKLNVANKPHTPCTFPHVEDLNKHYVSVPLTDVEAIQAAVDKYESLKVPVNDKFHFNYVYPSDLLQAVRTLRSNACGVDCITSFMIKNCIVELSPAILHIFNHSLQHGVFPDLWKIAKVRPLPKKRGASQLKEFRPISLLCILGKLLEKIVHAQTVSYLNSNGLLNPLQSGFKAGHSTASALLKVTGDIREAMGERKLALLVLYDFSNAFPSVHHKLLLSKLKCLGFSDAVLNWFESYLSGRKQFVEVNNIISSLLDIELGVPQGSVLGPLLYCLYVNDIDVVFHSSKFHLYADDLQNYITFHPPDYQTAIDTINTEANNLVQFAASHNLIINSAKTQVIIVGNAKLLKKLPSNIPCVTVGNVNLPFKESVVNLGLTIDCNLNWEAHSRQISKKALGALQSIRRYRTLLPTDVKKKLTECLVFPIIDYCSPVTAGMPDQGITRIQRVREEAV</sequence>
<protein>
    <recommendedName>
        <fullName evidence="1">Reverse transcriptase domain-containing protein</fullName>
    </recommendedName>
</protein>
<feature type="domain" description="Reverse transcriptase" evidence="1">
    <location>
        <begin position="124"/>
        <end position="399"/>
    </location>
</feature>
<comment type="caution">
    <text evidence="2">The sequence shown here is derived from an EMBL/GenBank/DDBJ whole genome shotgun (WGS) entry which is preliminary data.</text>
</comment>
<dbReference type="AlphaFoldDB" id="A0AAV7XK89"/>
<dbReference type="Pfam" id="PF00078">
    <property type="entry name" value="RVT_1"/>
    <property type="match status" value="1"/>
</dbReference>
<keyword evidence="3" id="KW-1185">Reference proteome</keyword>
<proteinExistence type="predicted"/>
<dbReference type="GO" id="GO:0071897">
    <property type="term" value="P:DNA biosynthetic process"/>
    <property type="evidence" value="ECO:0007669"/>
    <property type="project" value="UniProtKB-ARBA"/>
</dbReference>
<accession>A0AAV7XK89</accession>
<dbReference type="EMBL" id="JAPTSV010000009">
    <property type="protein sequence ID" value="KAJ1524049.1"/>
    <property type="molecule type" value="Genomic_DNA"/>
</dbReference>
<dbReference type="PROSITE" id="PS50878">
    <property type="entry name" value="RT_POL"/>
    <property type="match status" value="1"/>
</dbReference>
<evidence type="ECO:0000313" key="2">
    <source>
        <dbReference type="EMBL" id="KAJ1524049.1"/>
    </source>
</evidence>
<name>A0AAV7XK89_9NEOP</name>
<dbReference type="CDD" id="cd01650">
    <property type="entry name" value="RT_nLTR_like"/>
    <property type="match status" value="1"/>
</dbReference>
<dbReference type="SUPFAM" id="SSF56672">
    <property type="entry name" value="DNA/RNA polymerases"/>
    <property type="match status" value="1"/>
</dbReference>
<reference evidence="2" key="1">
    <citation type="submission" date="2022-12" db="EMBL/GenBank/DDBJ databases">
        <title>Chromosome-level genome assembly of the bean flower thrips Megalurothrips usitatus.</title>
        <authorList>
            <person name="Ma L."/>
            <person name="Liu Q."/>
            <person name="Li H."/>
            <person name="Cai W."/>
        </authorList>
    </citation>
    <scope>NUCLEOTIDE SEQUENCE</scope>
    <source>
        <strain evidence="2">Cailab_2022a</strain>
    </source>
</reference>
<dbReference type="Proteomes" id="UP001075354">
    <property type="component" value="Chromosome 9"/>
</dbReference>
<organism evidence="2 3">
    <name type="scientific">Megalurothrips usitatus</name>
    <name type="common">bean blossom thrips</name>
    <dbReference type="NCBI Taxonomy" id="439358"/>
    <lineage>
        <taxon>Eukaryota</taxon>
        <taxon>Metazoa</taxon>
        <taxon>Ecdysozoa</taxon>
        <taxon>Arthropoda</taxon>
        <taxon>Hexapoda</taxon>
        <taxon>Insecta</taxon>
        <taxon>Pterygota</taxon>
        <taxon>Neoptera</taxon>
        <taxon>Paraneoptera</taxon>
        <taxon>Thysanoptera</taxon>
        <taxon>Terebrantia</taxon>
        <taxon>Thripoidea</taxon>
        <taxon>Thripidae</taxon>
        <taxon>Megalurothrips</taxon>
    </lineage>
</organism>